<gene>
    <name evidence="1" type="ORF">DR999_PMT20538</name>
</gene>
<evidence type="ECO:0000313" key="1">
    <source>
        <dbReference type="EMBL" id="TFJ97614.1"/>
    </source>
</evidence>
<reference evidence="1 2" key="1">
    <citation type="submission" date="2019-04" db="EMBL/GenBank/DDBJ databases">
        <title>Draft genome of the big-headed turtle Platysternon megacephalum.</title>
        <authorList>
            <person name="Gong S."/>
        </authorList>
    </citation>
    <scope>NUCLEOTIDE SEQUENCE [LARGE SCALE GENOMIC DNA]</scope>
    <source>
        <strain evidence="1">DO16091913</strain>
        <tissue evidence="1">Muscle</tissue>
    </source>
</reference>
<dbReference type="EMBL" id="QXTE01000475">
    <property type="protein sequence ID" value="TFJ97614.1"/>
    <property type="molecule type" value="Genomic_DNA"/>
</dbReference>
<keyword evidence="2" id="KW-1185">Reference proteome</keyword>
<evidence type="ECO:0000313" key="2">
    <source>
        <dbReference type="Proteomes" id="UP000297703"/>
    </source>
</evidence>
<proteinExistence type="predicted"/>
<dbReference type="AlphaFoldDB" id="A0A4D9DK12"/>
<name>A0A4D9DK12_9SAUR</name>
<protein>
    <submittedName>
        <fullName evidence="1">Serine/threonine-protein phosphatase 6 regulatory subunit 1</fullName>
    </submittedName>
</protein>
<comment type="caution">
    <text evidence="1">The sequence shown here is derived from an EMBL/GenBank/DDBJ whole genome shotgun (WGS) entry which is preliminary data.</text>
</comment>
<accession>A0A4D9DK12</accession>
<reference evidence="1 2" key="2">
    <citation type="submission" date="2019-04" db="EMBL/GenBank/DDBJ databases">
        <title>The genome sequence of big-headed turtle.</title>
        <authorList>
            <person name="Gong S."/>
        </authorList>
    </citation>
    <scope>NUCLEOTIDE SEQUENCE [LARGE SCALE GENOMIC DNA]</scope>
    <source>
        <strain evidence="1">DO16091913</strain>
        <tissue evidence="1">Muscle</tissue>
    </source>
</reference>
<dbReference type="Proteomes" id="UP000297703">
    <property type="component" value="Unassembled WGS sequence"/>
</dbReference>
<organism evidence="1 2">
    <name type="scientific">Platysternon megacephalum</name>
    <name type="common">big-headed turtle</name>
    <dbReference type="NCBI Taxonomy" id="55544"/>
    <lineage>
        <taxon>Eukaryota</taxon>
        <taxon>Metazoa</taxon>
        <taxon>Chordata</taxon>
        <taxon>Craniata</taxon>
        <taxon>Vertebrata</taxon>
        <taxon>Euteleostomi</taxon>
        <taxon>Archelosauria</taxon>
        <taxon>Testudinata</taxon>
        <taxon>Testudines</taxon>
        <taxon>Cryptodira</taxon>
        <taxon>Durocryptodira</taxon>
        <taxon>Testudinoidea</taxon>
        <taxon>Platysternidae</taxon>
        <taxon>Platysternon</taxon>
    </lineage>
</organism>
<sequence length="115" mass="12811">MRGALSFRYTKQNQKGCQRSCKRSAGYHVWPFLGGFLDALKISPGPSPPLPPPPISSQRAWRRLPAEPISHSHSTALRSWSLWHGIAEKHGTAKPALLHPCKENSPCEALRSCWC</sequence>